<name>T1C4Q5_9ZZZZ</name>
<protein>
    <submittedName>
        <fullName evidence="5">Secreted protein containing Filamentous hemagglutinin</fullName>
    </submittedName>
</protein>
<keyword evidence="3" id="KW-0732">Signal</keyword>
<evidence type="ECO:0000256" key="3">
    <source>
        <dbReference type="ARBA" id="ARBA00022729"/>
    </source>
</evidence>
<dbReference type="PANTHER" id="PTHR12338:SF8">
    <property type="entry name" value="HEME_HEMOPEXIN-BINDING PROTEIN"/>
    <property type="match status" value="1"/>
</dbReference>
<proteinExistence type="predicted"/>
<comment type="subcellular location">
    <subcellularLocation>
        <location evidence="1">Secreted</location>
    </subcellularLocation>
</comment>
<dbReference type="SMART" id="SM00912">
    <property type="entry name" value="Haemagg_act"/>
    <property type="match status" value="1"/>
</dbReference>
<dbReference type="EMBL" id="AUZX01002701">
    <property type="protein sequence ID" value="EQD75833.1"/>
    <property type="molecule type" value="Genomic_DNA"/>
</dbReference>
<gene>
    <name evidence="5" type="ORF">B1A_03688</name>
</gene>
<dbReference type="Gene3D" id="2.160.20.10">
    <property type="entry name" value="Single-stranded right-handed beta-helix, Pectin lyase-like"/>
    <property type="match status" value="1"/>
</dbReference>
<dbReference type="NCBIfam" id="TIGR01901">
    <property type="entry name" value="adhes_NPXG"/>
    <property type="match status" value="1"/>
</dbReference>
<dbReference type="PANTHER" id="PTHR12338">
    <property type="entry name" value="AUTOTRANSPORTER"/>
    <property type="match status" value="1"/>
</dbReference>
<dbReference type="InterPro" id="IPR050909">
    <property type="entry name" value="Bact_Autotransporter_VF"/>
</dbReference>
<evidence type="ECO:0000256" key="2">
    <source>
        <dbReference type="ARBA" id="ARBA00022525"/>
    </source>
</evidence>
<evidence type="ECO:0000313" key="5">
    <source>
        <dbReference type="EMBL" id="EQD75833.1"/>
    </source>
</evidence>
<dbReference type="InterPro" id="IPR012334">
    <property type="entry name" value="Pectin_lyas_fold"/>
</dbReference>
<accession>T1C4Q5</accession>
<dbReference type="GO" id="GO:0005576">
    <property type="term" value="C:extracellular region"/>
    <property type="evidence" value="ECO:0007669"/>
    <property type="project" value="UniProtKB-SubCell"/>
</dbReference>
<dbReference type="Pfam" id="PF05860">
    <property type="entry name" value="TPS"/>
    <property type="match status" value="1"/>
</dbReference>
<comment type="caution">
    <text evidence="5">The sequence shown here is derived from an EMBL/GenBank/DDBJ whole genome shotgun (WGS) entry which is preliminary data.</text>
</comment>
<feature type="non-terminal residue" evidence="5">
    <location>
        <position position="155"/>
    </location>
</feature>
<dbReference type="InterPro" id="IPR011050">
    <property type="entry name" value="Pectin_lyase_fold/virulence"/>
</dbReference>
<evidence type="ECO:0000256" key="1">
    <source>
        <dbReference type="ARBA" id="ARBA00004613"/>
    </source>
</evidence>
<dbReference type="AlphaFoldDB" id="T1C4Q5"/>
<evidence type="ECO:0000259" key="4">
    <source>
        <dbReference type="SMART" id="SM00912"/>
    </source>
</evidence>
<dbReference type="InterPro" id="IPR008638">
    <property type="entry name" value="FhaB/CdiA-like_TPS"/>
</dbReference>
<dbReference type="SUPFAM" id="SSF51126">
    <property type="entry name" value="Pectin lyase-like"/>
    <property type="match status" value="1"/>
</dbReference>
<reference evidence="5" key="2">
    <citation type="journal article" date="2014" name="ISME J.">
        <title>Microbial stratification in low pH oxic and suboxic macroscopic growths along an acid mine drainage.</title>
        <authorList>
            <person name="Mendez-Garcia C."/>
            <person name="Mesa V."/>
            <person name="Sprenger R.R."/>
            <person name="Richter M."/>
            <person name="Diez M.S."/>
            <person name="Solano J."/>
            <person name="Bargiela R."/>
            <person name="Golyshina O.V."/>
            <person name="Manteca A."/>
            <person name="Ramos J.L."/>
            <person name="Gallego J.R."/>
            <person name="Llorente I."/>
            <person name="Martins Dos Santos V.A."/>
            <person name="Jensen O.N."/>
            <person name="Pelaez A.I."/>
            <person name="Sanchez J."/>
            <person name="Ferrer M."/>
        </authorList>
    </citation>
    <scope>NUCLEOTIDE SEQUENCE</scope>
</reference>
<reference evidence="5" key="1">
    <citation type="submission" date="2013-08" db="EMBL/GenBank/DDBJ databases">
        <authorList>
            <person name="Mendez C."/>
            <person name="Richter M."/>
            <person name="Ferrer M."/>
            <person name="Sanchez J."/>
        </authorList>
    </citation>
    <scope>NUCLEOTIDE SEQUENCE</scope>
</reference>
<feature type="domain" description="Filamentous haemagglutinin FhaB/tRNA nuclease CdiA-like TPS" evidence="4">
    <location>
        <begin position="47"/>
        <end position="155"/>
    </location>
</feature>
<keyword evidence="2" id="KW-0964">Secreted</keyword>
<sequence length="155" mass="16132">MNRIYRLVYSNVLNAWVAVSEISRGHGAKKASRAAVALALAPLCLNAHAAPTGGVVTSGVGRIVQTQSNNGSVNTTITQGSQYLNLNWSGFNVGTNETVSFIQPNALSVAVNRIYDTNGAQIDGHLNANGQIFLIDPNGIIFGKGAQVNVGGLVA</sequence>
<organism evidence="5">
    <name type="scientific">mine drainage metagenome</name>
    <dbReference type="NCBI Taxonomy" id="410659"/>
    <lineage>
        <taxon>unclassified sequences</taxon>
        <taxon>metagenomes</taxon>
        <taxon>ecological metagenomes</taxon>
    </lineage>
</organism>